<dbReference type="EMBL" id="FRAC01000006">
    <property type="protein sequence ID" value="SHJ59548.1"/>
    <property type="molecule type" value="Genomic_DNA"/>
</dbReference>
<dbReference type="GO" id="GO:0004519">
    <property type="term" value="F:endonuclease activity"/>
    <property type="evidence" value="ECO:0007669"/>
    <property type="project" value="InterPro"/>
</dbReference>
<evidence type="ECO:0000313" key="2">
    <source>
        <dbReference type="EMBL" id="SHJ59548.1"/>
    </source>
</evidence>
<keyword evidence="3" id="KW-1185">Reference proteome</keyword>
<dbReference type="GO" id="GO:0009307">
    <property type="term" value="P:DNA restriction-modification system"/>
    <property type="evidence" value="ECO:0007669"/>
    <property type="project" value="InterPro"/>
</dbReference>
<accession>A0A1M6KKN9</accession>
<dbReference type="InterPro" id="IPR011335">
    <property type="entry name" value="Restrct_endonuc-II-like"/>
</dbReference>
<dbReference type="GO" id="GO:0003677">
    <property type="term" value="F:DNA binding"/>
    <property type="evidence" value="ECO:0007669"/>
    <property type="project" value="InterPro"/>
</dbReference>
<dbReference type="STRING" id="1121322.SAMN02745136_00489"/>
<dbReference type="InterPro" id="IPR007560">
    <property type="entry name" value="Restrct_endonuc_IV_Mrr"/>
</dbReference>
<name>A0A1M6KKN9_9FIRM</name>
<reference evidence="2 3" key="1">
    <citation type="submission" date="2016-11" db="EMBL/GenBank/DDBJ databases">
        <authorList>
            <person name="Jaros S."/>
            <person name="Januszkiewicz K."/>
            <person name="Wedrychowicz H."/>
        </authorList>
    </citation>
    <scope>NUCLEOTIDE SEQUENCE [LARGE SCALE GENOMIC DNA]</scope>
    <source>
        <strain evidence="2 3">DSM 15929</strain>
    </source>
</reference>
<dbReference type="OrthoDB" id="1551470at2"/>
<organism evidence="2 3">
    <name type="scientific">Anaerocolumna jejuensis DSM 15929</name>
    <dbReference type="NCBI Taxonomy" id="1121322"/>
    <lineage>
        <taxon>Bacteria</taxon>
        <taxon>Bacillati</taxon>
        <taxon>Bacillota</taxon>
        <taxon>Clostridia</taxon>
        <taxon>Lachnospirales</taxon>
        <taxon>Lachnospiraceae</taxon>
        <taxon>Anaerocolumna</taxon>
    </lineage>
</organism>
<gene>
    <name evidence="2" type="ORF">SAMN02745136_00489</name>
</gene>
<dbReference type="SUPFAM" id="SSF52980">
    <property type="entry name" value="Restriction endonuclease-like"/>
    <property type="match status" value="1"/>
</dbReference>
<evidence type="ECO:0000259" key="1">
    <source>
        <dbReference type="Pfam" id="PF04471"/>
    </source>
</evidence>
<dbReference type="AlphaFoldDB" id="A0A1M6KKN9"/>
<proteinExistence type="predicted"/>
<evidence type="ECO:0000313" key="3">
    <source>
        <dbReference type="Proteomes" id="UP000184386"/>
    </source>
</evidence>
<protein>
    <recommendedName>
        <fullName evidence="1">Restriction endonuclease type IV Mrr domain-containing protein</fullName>
    </recommendedName>
</protein>
<dbReference type="Proteomes" id="UP000184386">
    <property type="component" value="Unassembled WGS sequence"/>
</dbReference>
<dbReference type="Pfam" id="PF04471">
    <property type="entry name" value="Mrr_cat"/>
    <property type="match status" value="1"/>
</dbReference>
<feature type="domain" description="Restriction endonuclease type IV Mrr" evidence="1">
    <location>
        <begin position="153"/>
        <end position="256"/>
    </location>
</feature>
<dbReference type="RefSeq" id="WP_073272553.1">
    <property type="nucleotide sequence ID" value="NZ_FRAC01000006.1"/>
</dbReference>
<sequence length="289" mass="33103">MAKLTFVEKDCFVRLFEMEGGYVLDFSNRTFQEFVYDVLSIDIYMKYPDTSKGRILKAIMQEYDNVAVGKLLLQLMKYMQSKNMINDKNGELFKQCADIGNRLIGRTASSTLSNVSSNIVTKPITSLIDYEKYSKELQNLSICEDSPQSRGFAFEKYLKDFFDVNVLQPRGSFKIVGEQIDGSFILHNEVYLLEAKWTNKPIDKGNLVIFNEKVSSKSGFTRGLYISYSGYSEEALQTFANGRTVNIVLMTVQELAIVLSRKKDFTEFLWSKVRALAEEGDFNKSIFEI</sequence>